<name>A0ABU9YJ80_9PROT</name>
<accession>A0ABU9YJ80</accession>
<dbReference type="Pfam" id="PF09604">
    <property type="entry name" value="Potass_KdpF"/>
    <property type="match status" value="1"/>
</dbReference>
<dbReference type="Proteomes" id="UP001413721">
    <property type="component" value="Unassembled WGS sequence"/>
</dbReference>
<reference evidence="2 3" key="1">
    <citation type="submission" date="2024-03" db="EMBL/GenBank/DDBJ databases">
        <title>High-quality draft genome sequencing of Tistrella sp. BH-R2-4.</title>
        <authorList>
            <person name="Dong C."/>
        </authorList>
    </citation>
    <scope>NUCLEOTIDE SEQUENCE [LARGE SCALE GENOMIC DNA]</scope>
    <source>
        <strain evidence="2 3">BH-R2-4</strain>
    </source>
</reference>
<keyword evidence="1" id="KW-0812">Transmembrane</keyword>
<sequence>MTAASMGAGLAMADLVGLVLGGAVVAALAVYLVVVLVHPDR</sequence>
<organism evidence="2 3">
    <name type="scientific">Tistrella arctica</name>
    <dbReference type="NCBI Taxonomy" id="3133430"/>
    <lineage>
        <taxon>Bacteria</taxon>
        <taxon>Pseudomonadati</taxon>
        <taxon>Pseudomonadota</taxon>
        <taxon>Alphaproteobacteria</taxon>
        <taxon>Geminicoccales</taxon>
        <taxon>Geminicoccaceae</taxon>
        <taxon>Tistrella</taxon>
    </lineage>
</organism>
<evidence type="ECO:0000256" key="1">
    <source>
        <dbReference type="SAM" id="Phobius"/>
    </source>
</evidence>
<protein>
    <submittedName>
        <fullName evidence="2">Potassium-transporting ATPase subunit F</fullName>
    </submittedName>
</protein>
<gene>
    <name evidence="2" type="ORF">WG926_11195</name>
</gene>
<evidence type="ECO:0000313" key="2">
    <source>
        <dbReference type="EMBL" id="MEN2988869.1"/>
    </source>
</evidence>
<dbReference type="InterPro" id="IPR011726">
    <property type="entry name" value="KdpF"/>
</dbReference>
<keyword evidence="1" id="KW-1133">Transmembrane helix</keyword>
<keyword evidence="3" id="KW-1185">Reference proteome</keyword>
<dbReference type="EMBL" id="JBBKTW010000004">
    <property type="protein sequence ID" value="MEN2988869.1"/>
    <property type="molecule type" value="Genomic_DNA"/>
</dbReference>
<proteinExistence type="predicted"/>
<feature type="transmembrane region" description="Helical" evidence="1">
    <location>
        <begin position="15"/>
        <end position="37"/>
    </location>
</feature>
<dbReference type="RefSeq" id="WP_345937347.1">
    <property type="nucleotide sequence ID" value="NZ_JBBKTW010000004.1"/>
</dbReference>
<evidence type="ECO:0000313" key="3">
    <source>
        <dbReference type="Proteomes" id="UP001413721"/>
    </source>
</evidence>
<comment type="caution">
    <text evidence="2">The sequence shown here is derived from an EMBL/GenBank/DDBJ whole genome shotgun (WGS) entry which is preliminary data.</text>
</comment>
<keyword evidence="1" id="KW-0472">Membrane</keyword>